<organism evidence="8 9">
    <name type="scientific">Azospirillum brasilense</name>
    <dbReference type="NCBI Taxonomy" id="192"/>
    <lineage>
        <taxon>Bacteria</taxon>
        <taxon>Pseudomonadati</taxon>
        <taxon>Pseudomonadota</taxon>
        <taxon>Alphaproteobacteria</taxon>
        <taxon>Rhodospirillales</taxon>
        <taxon>Azospirillaceae</taxon>
        <taxon>Azospirillum</taxon>
    </lineage>
</organism>
<sequence length="174" mass="19060">MRPSEMDRASFVARFGGVFEHSPWVAEGAWDAGNQGGNLPDDAEGLHAAMVAVLRAAGHDRKLALLNAHPDLAGRLALRGELTADSTVEQASAGLDRCTPEEFARFTELNDAYKARFGFPFILAVKGRSRADILEAFETRLSNGPEEEFATALAQVERITWLRLKDLLPKDIEP</sequence>
<dbReference type="Proteomes" id="UP000298596">
    <property type="component" value="Plasmid p1"/>
</dbReference>
<keyword evidence="6 8" id="KW-0456">Lyase</keyword>
<proteinExistence type="predicted"/>
<gene>
    <name evidence="8" type="primary">uraD</name>
    <name evidence="8" type="ORF">D3867_16555</name>
</gene>
<evidence type="ECO:0000256" key="1">
    <source>
        <dbReference type="ARBA" id="ARBA00001163"/>
    </source>
</evidence>
<dbReference type="EC" id="4.1.1.97" evidence="3"/>
<comment type="pathway">
    <text evidence="2">Purine metabolism; urate degradation; (S)-allantoin from urate: step 3/3.</text>
</comment>
<evidence type="ECO:0000259" key="7">
    <source>
        <dbReference type="Pfam" id="PF09349"/>
    </source>
</evidence>
<dbReference type="NCBIfam" id="TIGR03164">
    <property type="entry name" value="UHCUDC"/>
    <property type="match status" value="1"/>
</dbReference>
<protein>
    <recommendedName>
        <fullName evidence="3">2-oxo-4-hydroxy-4-carboxy-5-ureidoimidazoline decarboxylase</fullName>
        <ecNumber evidence="3">4.1.1.97</ecNumber>
    </recommendedName>
</protein>
<keyword evidence="4" id="KW-0659">Purine metabolism</keyword>
<accession>A0A4D8Q793</accession>
<dbReference type="AlphaFoldDB" id="A0A4D8Q793"/>
<name>A0A4D8Q793_AZOBR</name>
<evidence type="ECO:0000256" key="5">
    <source>
        <dbReference type="ARBA" id="ARBA00022793"/>
    </source>
</evidence>
<evidence type="ECO:0000256" key="4">
    <source>
        <dbReference type="ARBA" id="ARBA00022631"/>
    </source>
</evidence>
<dbReference type="PANTHER" id="PTHR43466:SF1">
    <property type="entry name" value="2-OXO-4-HYDROXY-4-CARBOXY-5-UREIDOIMIDAZOLINE DECARBOXYLASE-RELATED"/>
    <property type="match status" value="1"/>
</dbReference>
<dbReference type="Gene3D" id="1.10.3330.10">
    <property type="entry name" value="Oxo-4-hydroxy-4-carboxy-5-ureidoimidazoline decarboxylase"/>
    <property type="match status" value="1"/>
</dbReference>
<evidence type="ECO:0000313" key="9">
    <source>
        <dbReference type="Proteomes" id="UP000298596"/>
    </source>
</evidence>
<evidence type="ECO:0000313" key="8">
    <source>
        <dbReference type="EMBL" id="QCO03650.1"/>
    </source>
</evidence>
<dbReference type="InterPro" id="IPR036778">
    <property type="entry name" value="OHCU_decarboxylase_sf"/>
</dbReference>
<dbReference type="Pfam" id="PF09349">
    <property type="entry name" value="OHCU_decarbox"/>
    <property type="match status" value="1"/>
</dbReference>
<dbReference type="EMBL" id="CP032331">
    <property type="protein sequence ID" value="QCO03650.1"/>
    <property type="molecule type" value="Genomic_DNA"/>
</dbReference>
<dbReference type="InterPro" id="IPR018020">
    <property type="entry name" value="OHCU_decarboxylase"/>
</dbReference>
<keyword evidence="8" id="KW-0614">Plasmid</keyword>
<keyword evidence="5" id="KW-0210">Decarboxylase</keyword>
<dbReference type="GO" id="GO:0019628">
    <property type="term" value="P:urate catabolic process"/>
    <property type="evidence" value="ECO:0007669"/>
    <property type="project" value="UniProtKB-UniPathway"/>
</dbReference>
<evidence type="ECO:0000256" key="2">
    <source>
        <dbReference type="ARBA" id="ARBA00004754"/>
    </source>
</evidence>
<feature type="domain" description="Oxo-4-hydroxy-4-carboxy-5-ureidoimidazoline decarboxylase" evidence="7">
    <location>
        <begin position="5"/>
        <end position="165"/>
    </location>
</feature>
<evidence type="ECO:0000256" key="3">
    <source>
        <dbReference type="ARBA" id="ARBA00012257"/>
    </source>
</evidence>
<evidence type="ECO:0000256" key="6">
    <source>
        <dbReference type="ARBA" id="ARBA00023239"/>
    </source>
</evidence>
<dbReference type="SUPFAM" id="SSF158694">
    <property type="entry name" value="UraD-Like"/>
    <property type="match status" value="1"/>
</dbReference>
<dbReference type="GO" id="GO:0006144">
    <property type="term" value="P:purine nucleobase metabolic process"/>
    <property type="evidence" value="ECO:0007669"/>
    <property type="project" value="UniProtKB-KW"/>
</dbReference>
<comment type="catalytic activity">
    <reaction evidence="1">
        <text>5-hydroxy-2-oxo-4-ureido-2,5-dihydro-1H-imidazole-5-carboxylate + H(+) = (S)-allantoin + CO2</text>
        <dbReference type="Rhea" id="RHEA:26301"/>
        <dbReference type="ChEBI" id="CHEBI:15378"/>
        <dbReference type="ChEBI" id="CHEBI:15678"/>
        <dbReference type="ChEBI" id="CHEBI:16526"/>
        <dbReference type="ChEBI" id="CHEBI:58639"/>
        <dbReference type="EC" id="4.1.1.97"/>
    </reaction>
</comment>
<reference evidence="8 9" key="1">
    <citation type="submission" date="2018-09" db="EMBL/GenBank/DDBJ databases">
        <title>Whole genome based analysis of evolution and adaptive divergence in Indian and Brazilian strains of Azospirillum brasilense.</title>
        <authorList>
            <person name="Singh C."/>
            <person name="Tripathi A.K."/>
        </authorList>
    </citation>
    <scope>NUCLEOTIDE SEQUENCE [LARGE SCALE GENOMIC DNA]</scope>
    <source>
        <strain evidence="8 9">MTCC4036</strain>
        <plasmid evidence="8 9">p1</plasmid>
    </source>
</reference>
<geneLocation type="plasmid" evidence="8">
    <name>p1</name>
</geneLocation>
<dbReference type="UniPathway" id="UPA00394">
    <property type="reaction ID" value="UER00652"/>
</dbReference>
<dbReference type="GO" id="GO:0000255">
    <property type="term" value="P:allantoin metabolic process"/>
    <property type="evidence" value="ECO:0007669"/>
    <property type="project" value="InterPro"/>
</dbReference>
<dbReference type="PANTHER" id="PTHR43466">
    <property type="entry name" value="2-OXO-4-HYDROXY-4-CARBOXY-5-UREIDOIMIDAZOLINE DECARBOXYLASE-RELATED"/>
    <property type="match status" value="1"/>
</dbReference>
<dbReference type="GO" id="GO:0051997">
    <property type="term" value="F:2-oxo-4-hydroxy-4-carboxy-5-ureidoimidazoline decarboxylase activity"/>
    <property type="evidence" value="ECO:0007669"/>
    <property type="project" value="UniProtKB-EC"/>
</dbReference>
<dbReference type="InterPro" id="IPR017580">
    <property type="entry name" value="OHCU_decarboxylase-1"/>
</dbReference>